<feature type="compositionally biased region" description="Low complexity" evidence="2">
    <location>
        <begin position="572"/>
        <end position="590"/>
    </location>
</feature>
<dbReference type="EMBL" id="JAUIRO010000002">
    <property type="protein sequence ID" value="KAK0727906.1"/>
    <property type="molecule type" value="Genomic_DNA"/>
</dbReference>
<feature type="compositionally biased region" description="Basic and acidic residues" evidence="2">
    <location>
        <begin position="340"/>
        <end position="395"/>
    </location>
</feature>
<feature type="domain" description="Spindle pole body-associated protein cut12" evidence="3">
    <location>
        <begin position="139"/>
        <end position="276"/>
    </location>
</feature>
<feature type="region of interest" description="Disordered" evidence="2">
    <location>
        <begin position="1"/>
        <end position="94"/>
    </location>
</feature>
<evidence type="ECO:0000256" key="2">
    <source>
        <dbReference type="SAM" id="MobiDB-lite"/>
    </source>
</evidence>
<evidence type="ECO:0000256" key="1">
    <source>
        <dbReference type="SAM" id="Coils"/>
    </source>
</evidence>
<feature type="region of interest" description="Disordered" evidence="2">
    <location>
        <begin position="313"/>
        <end position="395"/>
    </location>
</feature>
<keyword evidence="1" id="KW-0175">Coiled coil</keyword>
<evidence type="ECO:0000259" key="3">
    <source>
        <dbReference type="Pfam" id="PF11500"/>
    </source>
</evidence>
<feature type="coiled-coil region" evidence="1">
    <location>
        <begin position="236"/>
        <end position="270"/>
    </location>
</feature>
<evidence type="ECO:0000313" key="4">
    <source>
        <dbReference type="EMBL" id="KAK0727906.1"/>
    </source>
</evidence>
<dbReference type="InterPro" id="IPR021589">
    <property type="entry name" value="Cut12"/>
</dbReference>
<reference evidence="4" key="1">
    <citation type="submission" date="2023-06" db="EMBL/GenBank/DDBJ databases">
        <title>Genome-scale phylogeny and comparative genomics of the fungal order Sordariales.</title>
        <authorList>
            <consortium name="Lawrence Berkeley National Laboratory"/>
            <person name="Hensen N."/>
            <person name="Bonometti L."/>
            <person name="Westerberg I."/>
            <person name="Brannstrom I.O."/>
            <person name="Guillou S."/>
            <person name="Cros-Aarteil S."/>
            <person name="Calhoun S."/>
            <person name="Haridas S."/>
            <person name="Kuo A."/>
            <person name="Mondo S."/>
            <person name="Pangilinan J."/>
            <person name="Riley R."/>
            <person name="LaButti K."/>
            <person name="Andreopoulos B."/>
            <person name="Lipzen A."/>
            <person name="Chen C."/>
            <person name="Yanf M."/>
            <person name="Daum C."/>
            <person name="Ng V."/>
            <person name="Clum A."/>
            <person name="Steindorff A."/>
            <person name="Ohm R."/>
            <person name="Martin F."/>
            <person name="Silar P."/>
            <person name="Natvig D."/>
            <person name="Lalanne C."/>
            <person name="Gautier V."/>
            <person name="Ament-velasquez S.L."/>
            <person name="Kruys A."/>
            <person name="Hutchinson M.I."/>
            <person name="Powell A.J."/>
            <person name="Barry K."/>
            <person name="Miller A.N."/>
            <person name="Grigoriev I.V."/>
            <person name="Debuchy R."/>
            <person name="Gladieux P."/>
            <person name="Thoren M.H."/>
            <person name="Johannesson H."/>
        </authorList>
    </citation>
    <scope>NUCLEOTIDE SEQUENCE</scope>
    <source>
        <strain evidence="4">SMH2392-1A</strain>
    </source>
</reference>
<feature type="compositionally biased region" description="Basic and acidic residues" evidence="2">
    <location>
        <begin position="529"/>
        <end position="541"/>
    </location>
</feature>
<feature type="compositionally biased region" description="Basic and acidic residues" evidence="2">
    <location>
        <begin position="548"/>
        <end position="557"/>
    </location>
</feature>
<dbReference type="GeneID" id="85316724"/>
<feature type="region of interest" description="Disordered" evidence="2">
    <location>
        <begin position="520"/>
        <end position="672"/>
    </location>
</feature>
<organism evidence="4 5">
    <name type="scientific">Lasiosphaeria miniovina</name>
    <dbReference type="NCBI Taxonomy" id="1954250"/>
    <lineage>
        <taxon>Eukaryota</taxon>
        <taxon>Fungi</taxon>
        <taxon>Dikarya</taxon>
        <taxon>Ascomycota</taxon>
        <taxon>Pezizomycotina</taxon>
        <taxon>Sordariomycetes</taxon>
        <taxon>Sordariomycetidae</taxon>
        <taxon>Sordariales</taxon>
        <taxon>Lasiosphaeriaceae</taxon>
        <taxon>Lasiosphaeria</taxon>
    </lineage>
</organism>
<sequence>MISWALKRNTESARDAPGADDTQIEQPDTPGPVFAVRALKTALFGTPAPRHSKPAKPRVTVTDQDAQPNLNQNSVGDKSPVKPAGILLTPGTATARRKRVSFGHDVKAGAAAQGLTSATGLPDDCPGKFPSPWIGDKSDRPKTRLTQAMERSRNSKPKEAATDARDTAAATVKETDDGWEEVDDESDYELDVTVDLNEPHSRSGKYWKSYFESYHADAKAEMEKLVKYKELAKSYAKKKDAEAIDLNEKLKEEQEKLRLLEKEVAEMGRQVRLRAKKDGASYDPSLASELEKQTALALEYKHQVEELEFLLQDEDDEVDDKGPRQRRIASPRTQKTLLETQRELRRARAQAKELEKTKEERDRLRSELRFAEQHASKLADENKRLSGDLEKSASRIQDLEKKVEESKALYEKIKDDAKARYVEAQRVLQRKNEKISELQAETGSLRRERAESRWTTRAKNLEAKLKAGSEDVLAPDPETALKFLETAEEESTQLLKELHDLRQVSIQRGLLVPAKSAAAGNYQTKARKRIETRGRSTHEDEALISSRAFREKIEAEMSKNPSSVLTDRGNLQDSRSSASSGQGVQQSAAATKSREEKEKSLRPSRTERSSRVSSSSATNLRAKGAAAGSDSVPGAGERRTRPTQPAVAPAAAPVESLRKKLPPPSELLDSEQPHIDLVQDNFARLGGPDMHSSAVWSMNASRATLPADRRAAAIARLQRKKAERSNLPDRNKENMNPY</sequence>
<evidence type="ECO:0000313" key="5">
    <source>
        <dbReference type="Proteomes" id="UP001172101"/>
    </source>
</evidence>
<feature type="compositionally biased region" description="Polar residues" evidence="2">
    <location>
        <begin position="559"/>
        <end position="571"/>
    </location>
</feature>
<comment type="caution">
    <text evidence="4">The sequence shown here is derived from an EMBL/GenBank/DDBJ whole genome shotgun (WGS) entry which is preliminary data.</text>
</comment>
<feature type="compositionally biased region" description="Basic and acidic residues" evidence="2">
    <location>
        <begin position="723"/>
        <end position="738"/>
    </location>
</feature>
<dbReference type="AlphaFoldDB" id="A0AA40B582"/>
<proteinExistence type="predicted"/>
<name>A0AA40B582_9PEZI</name>
<accession>A0AA40B582</accession>
<feature type="compositionally biased region" description="Low complexity" evidence="2">
    <location>
        <begin position="645"/>
        <end position="654"/>
    </location>
</feature>
<dbReference type="RefSeq" id="XP_060300761.1">
    <property type="nucleotide sequence ID" value="XM_060433453.1"/>
</dbReference>
<feature type="region of interest" description="Disordered" evidence="2">
    <location>
        <begin position="718"/>
        <end position="738"/>
    </location>
</feature>
<feature type="region of interest" description="Disordered" evidence="2">
    <location>
        <begin position="116"/>
        <end position="186"/>
    </location>
</feature>
<protein>
    <submittedName>
        <fullName evidence="4">Spindle pole body formation-associated protein-domain-containing protein</fullName>
    </submittedName>
</protein>
<feature type="compositionally biased region" description="Acidic residues" evidence="2">
    <location>
        <begin position="177"/>
        <end position="186"/>
    </location>
</feature>
<feature type="compositionally biased region" description="Basic and acidic residues" evidence="2">
    <location>
        <begin position="150"/>
        <end position="166"/>
    </location>
</feature>
<feature type="compositionally biased region" description="Polar residues" evidence="2">
    <location>
        <begin position="61"/>
        <end position="76"/>
    </location>
</feature>
<dbReference type="Proteomes" id="UP001172101">
    <property type="component" value="Unassembled WGS sequence"/>
</dbReference>
<keyword evidence="5" id="KW-1185">Reference proteome</keyword>
<dbReference type="Pfam" id="PF11500">
    <property type="entry name" value="Cut12"/>
    <property type="match status" value="1"/>
</dbReference>
<feature type="compositionally biased region" description="Basic and acidic residues" evidence="2">
    <location>
        <begin position="592"/>
        <end position="610"/>
    </location>
</feature>
<gene>
    <name evidence="4" type="ORF">B0T26DRAFT_148972</name>
</gene>